<evidence type="ECO:0000313" key="2">
    <source>
        <dbReference type="Proteomes" id="UP000694428"/>
    </source>
</evidence>
<dbReference type="AlphaFoldDB" id="A0A8C9FUH7"/>
<dbReference type="Ensembl" id="ENSPSTT00000022334.1">
    <property type="protein sequence ID" value="ENSPSTP00000021283.1"/>
    <property type="gene ID" value="ENSPSTG00000015506.1"/>
</dbReference>
<organism evidence="1 2">
    <name type="scientific">Pavo cristatus</name>
    <name type="common">Indian peafowl</name>
    <name type="synonym">Blue peafowl</name>
    <dbReference type="NCBI Taxonomy" id="9049"/>
    <lineage>
        <taxon>Eukaryota</taxon>
        <taxon>Metazoa</taxon>
        <taxon>Chordata</taxon>
        <taxon>Craniata</taxon>
        <taxon>Vertebrata</taxon>
        <taxon>Euteleostomi</taxon>
        <taxon>Archelosauria</taxon>
        <taxon>Archosauria</taxon>
        <taxon>Dinosauria</taxon>
        <taxon>Saurischia</taxon>
        <taxon>Theropoda</taxon>
        <taxon>Coelurosauria</taxon>
        <taxon>Aves</taxon>
        <taxon>Neognathae</taxon>
        <taxon>Galloanserae</taxon>
        <taxon>Galliformes</taxon>
        <taxon>Phasianidae</taxon>
        <taxon>Phasianinae</taxon>
        <taxon>Pavo</taxon>
    </lineage>
</organism>
<keyword evidence="2" id="KW-1185">Reference proteome</keyword>
<reference evidence="1" key="1">
    <citation type="submission" date="2025-08" db="UniProtKB">
        <authorList>
            <consortium name="Ensembl"/>
        </authorList>
    </citation>
    <scope>IDENTIFICATION</scope>
</reference>
<accession>A0A8C9FUH7</accession>
<protein>
    <submittedName>
        <fullName evidence="1">Uncharacterized protein</fullName>
    </submittedName>
</protein>
<evidence type="ECO:0000313" key="1">
    <source>
        <dbReference type="Ensembl" id="ENSPSTP00000021283.1"/>
    </source>
</evidence>
<name>A0A8C9FUH7_PAVCR</name>
<dbReference type="Proteomes" id="UP000694428">
    <property type="component" value="Unplaced"/>
</dbReference>
<reference evidence="1" key="2">
    <citation type="submission" date="2025-09" db="UniProtKB">
        <authorList>
            <consortium name="Ensembl"/>
        </authorList>
    </citation>
    <scope>IDENTIFICATION</scope>
</reference>
<proteinExistence type="predicted"/>
<sequence>ILTKAMDQSNTSLLEKEQELYLLLMTRRETSIQPKLLIEGQTSHLSLNLNLLSKYRISMTMHQNLQMDHTLLLFTLILEWFMIRVPLHS</sequence>